<evidence type="ECO:0000313" key="8">
    <source>
        <dbReference type="Proteomes" id="UP000285961"/>
    </source>
</evidence>
<dbReference type="EMBL" id="QZKI01000020">
    <property type="protein sequence ID" value="RJP74103.1"/>
    <property type="molecule type" value="Genomic_DNA"/>
</dbReference>
<dbReference type="InterPro" id="IPR011701">
    <property type="entry name" value="MFS"/>
</dbReference>
<proteinExistence type="predicted"/>
<keyword evidence="4 5" id="KW-0472">Membrane</keyword>
<evidence type="ECO:0000256" key="2">
    <source>
        <dbReference type="ARBA" id="ARBA00022692"/>
    </source>
</evidence>
<protein>
    <submittedName>
        <fullName evidence="7">MFS transporter</fullName>
    </submittedName>
</protein>
<comment type="subcellular location">
    <subcellularLocation>
        <location evidence="1">Endomembrane system</location>
        <topology evidence="1">Multi-pass membrane protein</topology>
    </subcellularLocation>
</comment>
<dbReference type="InterPro" id="IPR000849">
    <property type="entry name" value="Sugar_P_transporter"/>
</dbReference>
<comment type="caution">
    <text evidence="7">The sequence shown here is derived from an EMBL/GenBank/DDBJ whole genome shotgun (WGS) entry which is preliminary data.</text>
</comment>
<accession>A0A419F6P1</accession>
<feature type="transmembrane region" description="Helical" evidence="5">
    <location>
        <begin position="320"/>
        <end position="342"/>
    </location>
</feature>
<evidence type="ECO:0000256" key="5">
    <source>
        <dbReference type="SAM" id="Phobius"/>
    </source>
</evidence>
<feature type="transmembrane region" description="Helical" evidence="5">
    <location>
        <begin position="7"/>
        <end position="24"/>
    </location>
</feature>
<feature type="transmembrane region" description="Helical" evidence="5">
    <location>
        <begin position="132"/>
        <end position="157"/>
    </location>
</feature>
<dbReference type="GO" id="GO:0035435">
    <property type="term" value="P:phosphate ion transmembrane transport"/>
    <property type="evidence" value="ECO:0007669"/>
    <property type="project" value="TreeGrafter"/>
</dbReference>
<keyword evidence="3 5" id="KW-1133">Transmembrane helix</keyword>
<dbReference type="SUPFAM" id="SSF103473">
    <property type="entry name" value="MFS general substrate transporter"/>
    <property type="match status" value="1"/>
</dbReference>
<reference evidence="7 8" key="1">
    <citation type="journal article" date="2017" name="ISME J.">
        <title>Energy and carbon metabolisms in a deep terrestrial subsurface fluid microbial community.</title>
        <authorList>
            <person name="Momper L."/>
            <person name="Jungbluth S.P."/>
            <person name="Lee M.D."/>
            <person name="Amend J.P."/>
        </authorList>
    </citation>
    <scope>NUCLEOTIDE SEQUENCE [LARGE SCALE GENOMIC DNA]</scope>
    <source>
        <strain evidence="7">SURF_17</strain>
    </source>
</reference>
<dbReference type="GO" id="GO:0016020">
    <property type="term" value="C:membrane"/>
    <property type="evidence" value="ECO:0007669"/>
    <property type="project" value="InterPro"/>
</dbReference>
<feature type="domain" description="Major facilitator superfamily (MFS) profile" evidence="6">
    <location>
        <begin position="11"/>
        <end position="420"/>
    </location>
</feature>
<gene>
    <name evidence="7" type="ORF">C4532_03160</name>
</gene>
<dbReference type="AlphaFoldDB" id="A0A419F6P1"/>
<feature type="transmembrane region" description="Helical" evidence="5">
    <location>
        <begin position="36"/>
        <end position="56"/>
    </location>
</feature>
<feature type="transmembrane region" description="Helical" evidence="5">
    <location>
        <begin position="296"/>
        <end position="314"/>
    </location>
</feature>
<evidence type="ECO:0000259" key="6">
    <source>
        <dbReference type="PROSITE" id="PS50850"/>
    </source>
</evidence>
<feature type="transmembrane region" description="Helical" evidence="5">
    <location>
        <begin position="267"/>
        <end position="284"/>
    </location>
</feature>
<dbReference type="Pfam" id="PF07690">
    <property type="entry name" value="MFS_1"/>
    <property type="match status" value="2"/>
</dbReference>
<dbReference type="InterPro" id="IPR051337">
    <property type="entry name" value="OPA_Antiporter"/>
</dbReference>
<dbReference type="PANTHER" id="PTHR43826">
    <property type="entry name" value="GLUCOSE-6-PHOSPHATE EXCHANGER SLC37A4"/>
    <property type="match status" value="1"/>
</dbReference>
<evidence type="ECO:0000256" key="1">
    <source>
        <dbReference type="ARBA" id="ARBA00004127"/>
    </source>
</evidence>
<dbReference type="GO" id="GO:0012505">
    <property type="term" value="C:endomembrane system"/>
    <property type="evidence" value="ECO:0007669"/>
    <property type="project" value="UniProtKB-SubCell"/>
</dbReference>
<keyword evidence="2 5" id="KW-0812">Transmembrane</keyword>
<dbReference type="PROSITE" id="PS50850">
    <property type="entry name" value="MFS"/>
    <property type="match status" value="1"/>
</dbReference>
<organism evidence="7 8">
    <name type="scientific">Candidatus Abyssobacteria bacterium SURF_17</name>
    <dbReference type="NCBI Taxonomy" id="2093361"/>
    <lineage>
        <taxon>Bacteria</taxon>
        <taxon>Pseudomonadati</taxon>
        <taxon>Candidatus Hydrogenedentota</taxon>
        <taxon>Candidatus Abyssobacteria</taxon>
    </lineage>
</organism>
<evidence type="ECO:0000256" key="3">
    <source>
        <dbReference type="ARBA" id="ARBA00022989"/>
    </source>
</evidence>
<sequence length="427" mass="46003">MKRVLSYRWVIFWILALGYVLVYFHRLSPAVMAVELMQTFHASSAIVGLLGSAYFYPYAIMQLPAGLLSDSLGPRKSVTIFLIIAFVGTALFAVSPSVGVAIIARVLVGLGVCMVFVPTLKILSQWYRRSEFSFMAAILNAMGGVGVLVAAAPLAFLTDLLGWRMTFMLIGVATLFLAVAVWTCVRNKPEEMGLPSLASLGGVLPAGAMPAIPLVEGMRRVLKNGHFWAIAIWFFFNCGIFFGIGGLWGGPYMMHVYGFTKGQAGNVLNMVAVGLIVGSPLLSMLSDRILRSRKKVMILSSFAVAATMLPLVLYTDKLTFRLLCAVFFFIGLFSAAIVVIAFTATKELFPLEIAGTSVGTVNLFPFAGGAVFQPFLGYILERSSGGTDVSSVEGYRAVFVACLIAAVIALVSISFMKETLSHADGRT</sequence>
<feature type="transmembrane region" description="Helical" evidence="5">
    <location>
        <begin position="163"/>
        <end position="185"/>
    </location>
</feature>
<dbReference type="Gene3D" id="1.20.1250.20">
    <property type="entry name" value="MFS general substrate transporter like domains"/>
    <property type="match status" value="2"/>
</dbReference>
<feature type="transmembrane region" description="Helical" evidence="5">
    <location>
        <begin position="77"/>
        <end position="94"/>
    </location>
</feature>
<feature type="transmembrane region" description="Helical" evidence="5">
    <location>
        <begin position="395"/>
        <end position="416"/>
    </location>
</feature>
<dbReference type="PANTHER" id="PTHR43826:SF3">
    <property type="entry name" value="GLUCOSE-6-PHOSPHATE EXCHANGER SLC37A4"/>
    <property type="match status" value="1"/>
</dbReference>
<dbReference type="Proteomes" id="UP000285961">
    <property type="component" value="Unassembled WGS sequence"/>
</dbReference>
<feature type="transmembrane region" description="Helical" evidence="5">
    <location>
        <begin position="227"/>
        <end position="247"/>
    </location>
</feature>
<evidence type="ECO:0000313" key="7">
    <source>
        <dbReference type="EMBL" id="RJP74103.1"/>
    </source>
</evidence>
<dbReference type="PIRSF" id="PIRSF002808">
    <property type="entry name" value="Hexose_phosphate_transp"/>
    <property type="match status" value="1"/>
</dbReference>
<evidence type="ECO:0000256" key="4">
    <source>
        <dbReference type="ARBA" id="ARBA00023136"/>
    </source>
</evidence>
<feature type="transmembrane region" description="Helical" evidence="5">
    <location>
        <begin position="100"/>
        <end position="120"/>
    </location>
</feature>
<dbReference type="GO" id="GO:0061513">
    <property type="term" value="F:glucose 6-phosphate:phosphate antiporter activity"/>
    <property type="evidence" value="ECO:0007669"/>
    <property type="project" value="TreeGrafter"/>
</dbReference>
<dbReference type="InterPro" id="IPR020846">
    <property type="entry name" value="MFS_dom"/>
</dbReference>
<dbReference type="InterPro" id="IPR036259">
    <property type="entry name" value="MFS_trans_sf"/>
</dbReference>
<name>A0A419F6P1_9BACT</name>
<feature type="transmembrane region" description="Helical" evidence="5">
    <location>
        <begin position="354"/>
        <end position="375"/>
    </location>
</feature>